<dbReference type="GO" id="GO:0016874">
    <property type="term" value="F:ligase activity"/>
    <property type="evidence" value="ECO:0007669"/>
    <property type="project" value="UniProtKB-KW"/>
</dbReference>
<dbReference type="InterPro" id="IPR051270">
    <property type="entry name" value="Tyrosine-tRNA_ligase_regulator"/>
</dbReference>
<keyword evidence="2 3" id="KW-0694">RNA-binding</keyword>
<dbReference type="GO" id="GO:0000049">
    <property type="term" value="F:tRNA binding"/>
    <property type="evidence" value="ECO:0007669"/>
    <property type="project" value="UniProtKB-UniRule"/>
</dbReference>
<dbReference type="InterPro" id="IPR012340">
    <property type="entry name" value="NA-bd_OB-fold"/>
</dbReference>
<dbReference type="InterPro" id="IPR002547">
    <property type="entry name" value="tRNA-bd_dom"/>
</dbReference>
<protein>
    <submittedName>
        <fullName evidence="5">Methionine--tRNA ligase</fullName>
    </submittedName>
</protein>
<dbReference type="EMBL" id="PEZH01000036">
    <property type="protein sequence ID" value="PIS15076.1"/>
    <property type="molecule type" value="Genomic_DNA"/>
</dbReference>
<keyword evidence="5" id="KW-0436">Ligase</keyword>
<evidence type="ECO:0000259" key="4">
    <source>
        <dbReference type="PROSITE" id="PS50886"/>
    </source>
</evidence>
<keyword evidence="1 3" id="KW-0820">tRNA-binding</keyword>
<dbReference type="PANTHER" id="PTHR11586:SF37">
    <property type="entry name" value="TRNA-BINDING DOMAIN-CONTAINING PROTEIN"/>
    <property type="match status" value="1"/>
</dbReference>
<feature type="non-terminal residue" evidence="5">
    <location>
        <position position="96"/>
    </location>
</feature>
<name>A0A2H0WR01_9BACT</name>
<feature type="domain" description="TRNA-binding" evidence="4">
    <location>
        <begin position="8"/>
        <end position="96"/>
    </location>
</feature>
<gene>
    <name evidence="5" type="ORF">COT63_01860</name>
</gene>
<dbReference type="SUPFAM" id="SSF50249">
    <property type="entry name" value="Nucleic acid-binding proteins"/>
    <property type="match status" value="1"/>
</dbReference>
<evidence type="ECO:0000313" key="5">
    <source>
        <dbReference type="EMBL" id="PIS15076.1"/>
    </source>
</evidence>
<dbReference type="AlphaFoldDB" id="A0A2H0WR01"/>
<dbReference type="PANTHER" id="PTHR11586">
    <property type="entry name" value="TRNA-AMINOACYLATION COFACTOR ARC1 FAMILY MEMBER"/>
    <property type="match status" value="1"/>
</dbReference>
<comment type="caution">
    <text evidence="5">The sequence shown here is derived from an EMBL/GenBank/DDBJ whole genome shotgun (WGS) entry which is preliminary data.</text>
</comment>
<dbReference type="Gene3D" id="2.40.50.140">
    <property type="entry name" value="Nucleic acid-binding proteins"/>
    <property type="match status" value="1"/>
</dbReference>
<evidence type="ECO:0000313" key="6">
    <source>
        <dbReference type="Proteomes" id="UP000231282"/>
    </source>
</evidence>
<reference evidence="6" key="1">
    <citation type="submission" date="2017-09" db="EMBL/GenBank/DDBJ databases">
        <title>Depth-based differentiation of microbial function through sediment-hosted aquifers and enrichment of novel symbionts in the deep terrestrial subsurface.</title>
        <authorList>
            <person name="Probst A.J."/>
            <person name="Ladd B."/>
            <person name="Jarett J.K."/>
            <person name="Geller-Mcgrath D.E."/>
            <person name="Sieber C.M.K."/>
            <person name="Emerson J.B."/>
            <person name="Anantharaman K."/>
            <person name="Thomas B.C."/>
            <person name="Malmstrom R."/>
            <person name="Stieglmeier M."/>
            <person name="Klingl A."/>
            <person name="Woyke T."/>
            <person name="Ryan C.M."/>
            <person name="Banfield J.F."/>
        </authorList>
    </citation>
    <scope>NUCLEOTIDE SEQUENCE [LARGE SCALE GENOMIC DNA]</scope>
</reference>
<dbReference type="Pfam" id="PF01588">
    <property type="entry name" value="tRNA_bind"/>
    <property type="match status" value="1"/>
</dbReference>
<evidence type="ECO:0000256" key="2">
    <source>
        <dbReference type="ARBA" id="ARBA00022884"/>
    </source>
</evidence>
<proteinExistence type="predicted"/>
<organism evidence="5 6">
    <name type="scientific">Candidatus Shapirobacteria bacterium CG09_land_8_20_14_0_10_38_17</name>
    <dbReference type="NCBI Taxonomy" id="1974884"/>
    <lineage>
        <taxon>Bacteria</taxon>
        <taxon>Candidatus Shapironibacteriota</taxon>
    </lineage>
</organism>
<sequence>MKKIPLKEFQKLDLRAGTVIVAEKIKDSPKLLRLEVDLGEEKRQIIAGIGKQYQPEKLIGQQIVILANLETKVIFGLESQGMLVAVDDETIALLRP</sequence>
<dbReference type="PROSITE" id="PS50886">
    <property type="entry name" value="TRBD"/>
    <property type="match status" value="1"/>
</dbReference>
<evidence type="ECO:0000256" key="1">
    <source>
        <dbReference type="ARBA" id="ARBA00022555"/>
    </source>
</evidence>
<dbReference type="Proteomes" id="UP000231282">
    <property type="component" value="Unassembled WGS sequence"/>
</dbReference>
<accession>A0A2H0WR01</accession>
<evidence type="ECO:0000256" key="3">
    <source>
        <dbReference type="PROSITE-ProRule" id="PRU00209"/>
    </source>
</evidence>